<reference evidence="1" key="1">
    <citation type="submission" date="2014-11" db="EMBL/GenBank/DDBJ databases">
        <authorList>
            <person name="Amaro Gonzalez C."/>
        </authorList>
    </citation>
    <scope>NUCLEOTIDE SEQUENCE</scope>
</reference>
<organism evidence="1">
    <name type="scientific">Anguilla anguilla</name>
    <name type="common">European freshwater eel</name>
    <name type="synonym">Muraena anguilla</name>
    <dbReference type="NCBI Taxonomy" id="7936"/>
    <lineage>
        <taxon>Eukaryota</taxon>
        <taxon>Metazoa</taxon>
        <taxon>Chordata</taxon>
        <taxon>Craniata</taxon>
        <taxon>Vertebrata</taxon>
        <taxon>Euteleostomi</taxon>
        <taxon>Actinopterygii</taxon>
        <taxon>Neopterygii</taxon>
        <taxon>Teleostei</taxon>
        <taxon>Anguilliformes</taxon>
        <taxon>Anguillidae</taxon>
        <taxon>Anguilla</taxon>
    </lineage>
</organism>
<reference evidence="1" key="2">
    <citation type="journal article" date="2015" name="Fish Shellfish Immunol.">
        <title>Early steps in the European eel (Anguilla anguilla)-Vibrio vulnificus interaction in the gills: Role of the RtxA13 toxin.</title>
        <authorList>
            <person name="Callol A."/>
            <person name="Pajuelo D."/>
            <person name="Ebbesson L."/>
            <person name="Teles M."/>
            <person name="MacKenzie S."/>
            <person name="Amaro C."/>
        </authorList>
    </citation>
    <scope>NUCLEOTIDE SEQUENCE</scope>
</reference>
<sequence length="22" mass="2682">MPMYYKLFNTLMNYHLQGGKMT</sequence>
<accession>A0A0E9WIS9</accession>
<protein>
    <submittedName>
        <fullName evidence="1">Uncharacterized protein</fullName>
    </submittedName>
</protein>
<name>A0A0E9WIS9_ANGAN</name>
<evidence type="ECO:0000313" key="1">
    <source>
        <dbReference type="EMBL" id="JAH90216.1"/>
    </source>
</evidence>
<dbReference type="AlphaFoldDB" id="A0A0E9WIS9"/>
<dbReference type="EMBL" id="GBXM01018361">
    <property type="protein sequence ID" value="JAH90216.1"/>
    <property type="molecule type" value="Transcribed_RNA"/>
</dbReference>
<proteinExistence type="predicted"/>